<gene>
    <name evidence="10" type="primary">motB</name>
    <name evidence="10" type="ORF">ACFQU8_11135</name>
</gene>
<dbReference type="Pfam" id="PF00691">
    <property type="entry name" value="OmpA"/>
    <property type="match status" value="1"/>
</dbReference>
<dbReference type="InterPro" id="IPR050330">
    <property type="entry name" value="Bact_OuterMem_StrucFunc"/>
</dbReference>
<feature type="region of interest" description="Disordered" evidence="8">
    <location>
        <begin position="60"/>
        <end position="92"/>
    </location>
</feature>
<organism evidence="10 11">
    <name type="scientific">Lentibacillus kimchii</name>
    <dbReference type="NCBI Taxonomy" id="1542911"/>
    <lineage>
        <taxon>Bacteria</taxon>
        <taxon>Bacillati</taxon>
        <taxon>Bacillota</taxon>
        <taxon>Bacilli</taxon>
        <taxon>Bacillales</taxon>
        <taxon>Bacillaceae</taxon>
        <taxon>Lentibacillus</taxon>
    </lineage>
</organism>
<dbReference type="Gene3D" id="3.30.1330.60">
    <property type="entry name" value="OmpA-like domain"/>
    <property type="match status" value="1"/>
</dbReference>
<evidence type="ECO:0000256" key="8">
    <source>
        <dbReference type="SAM" id="MobiDB-lite"/>
    </source>
</evidence>
<dbReference type="InterPro" id="IPR036737">
    <property type="entry name" value="OmpA-like_sf"/>
</dbReference>
<evidence type="ECO:0000256" key="2">
    <source>
        <dbReference type="ARBA" id="ARBA00008914"/>
    </source>
</evidence>
<evidence type="ECO:0000256" key="3">
    <source>
        <dbReference type="ARBA" id="ARBA00022475"/>
    </source>
</evidence>
<dbReference type="PANTHER" id="PTHR30329:SF21">
    <property type="entry name" value="LIPOPROTEIN YIAD-RELATED"/>
    <property type="match status" value="1"/>
</dbReference>
<keyword evidence="4" id="KW-0812">Transmembrane</keyword>
<protein>
    <submittedName>
        <fullName evidence="10">Flagellar motor protein MotB</fullName>
    </submittedName>
</protein>
<dbReference type="Proteomes" id="UP001596620">
    <property type="component" value="Unassembled WGS sequence"/>
</dbReference>
<keyword evidence="10" id="KW-0969">Cilium</keyword>
<keyword evidence="5" id="KW-1133">Transmembrane helix</keyword>
<dbReference type="NCBIfam" id="NF005831">
    <property type="entry name" value="PRK07734.1"/>
    <property type="match status" value="1"/>
</dbReference>
<evidence type="ECO:0000313" key="11">
    <source>
        <dbReference type="Proteomes" id="UP001596620"/>
    </source>
</evidence>
<sequence>MRRKKQRKSNHINESWLLPYSDLLTLLVALFIVLFAMSEVDAQKYQSLMDVFESEFKGGTGVMEGGSGEQEPLPASSDSADEKDKKSAGMKEAERLEKVQKKINGYIEDNNLQDVLGTELSSEGLLVTISNEVTFASGSAEVNAKGQDIAKEVSHFLYTDPPHQIVVSGHTDNRPINTKKYKSNWELSAMRAINFMRLILENEDLDPERFSSKGRGEYQPLVPNTNEENMSKNRRVEVLILPNHDIPEDAEAIKKTEKE</sequence>
<dbReference type="PANTHER" id="PTHR30329">
    <property type="entry name" value="STATOR ELEMENT OF FLAGELLAR MOTOR COMPLEX"/>
    <property type="match status" value="1"/>
</dbReference>
<keyword evidence="11" id="KW-1185">Reference proteome</keyword>
<evidence type="ECO:0000313" key="10">
    <source>
        <dbReference type="EMBL" id="MFC7747739.1"/>
    </source>
</evidence>
<comment type="similarity">
    <text evidence="2">Belongs to the MotB family.</text>
</comment>
<feature type="domain" description="OmpA-like" evidence="9">
    <location>
        <begin position="122"/>
        <end position="244"/>
    </location>
</feature>
<reference evidence="11" key="1">
    <citation type="journal article" date="2019" name="Int. J. Syst. Evol. Microbiol.">
        <title>The Global Catalogue of Microorganisms (GCM) 10K type strain sequencing project: providing services to taxonomists for standard genome sequencing and annotation.</title>
        <authorList>
            <consortium name="The Broad Institute Genomics Platform"/>
            <consortium name="The Broad Institute Genome Sequencing Center for Infectious Disease"/>
            <person name="Wu L."/>
            <person name="Ma J."/>
        </authorList>
    </citation>
    <scope>NUCLEOTIDE SEQUENCE [LARGE SCALE GENOMIC DNA]</scope>
    <source>
        <strain evidence="11">JCM 30234</strain>
    </source>
</reference>
<dbReference type="SUPFAM" id="SSF103088">
    <property type="entry name" value="OmpA-like"/>
    <property type="match status" value="1"/>
</dbReference>
<keyword evidence="3" id="KW-1003">Cell membrane</keyword>
<feature type="region of interest" description="Disordered" evidence="8">
    <location>
        <begin position="208"/>
        <end position="230"/>
    </location>
</feature>
<proteinExistence type="inferred from homology"/>
<evidence type="ECO:0000256" key="6">
    <source>
        <dbReference type="ARBA" id="ARBA00023136"/>
    </source>
</evidence>
<dbReference type="Pfam" id="PF13677">
    <property type="entry name" value="MotB_plug"/>
    <property type="match status" value="1"/>
</dbReference>
<dbReference type="CDD" id="cd07185">
    <property type="entry name" value="OmpA_C-like"/>
    <property type="match status" value="1"/>
</dbReference>
<evidence type="ECO:0000256" key="7">
    <source>
        <dbReference type="PROSITE-ProRule" id="PRU00473"/>
    </source>
</evidence>
<name>A0ABW2UV27_9BACI</name>
<dbReference type="InterPro" id="IPR025713">
    <property type="entry name" value="MotB-like_N_dom"/>
</dbReference>
<keyword evidence="10" id="KW-0282">Flagellum</keyword>
<dbReference type="InterPro" id="IPR006665">
    <property type="entry name" value="OmpA-like"/>
</dbReference>
<comment type="caution">
    <text evidence="10">The sequence shown here is derived from an EMBL/GenBank/DDBJ whole genome shotgun (WGS) entry which is preliminary data.</text>
</comment>
<feature type="compositionally biased region" description="Basic and acidic residues" evidence="8">
    <location>
        <begin position="80"/>
        <end position="92"/>
    </location>
</feature>
<dbReference type="RefSeq" id="WP_382359976.1">
    <property type="nucleotide sequence ID" value="NZ_JBHTGR010000055.1"/>
</dbReference>
<dbReference type="PROSITE" id="PS51123">
    <property type="entry name" value="OMPA_2"/>
    <property type="match status" value="1"/>
</dbReference>
<accession>A0ABW2UV27</accession>
<dbReference type="EMBL" id="JBHTGR010000055">
    <property type="protein sequence ID" value="MFC7747739.1"/>
    <property type="molecule type" value="Genomic_DNA"/>
</dbReference>
<evidence type="ECO:0000259" key="9">
    <source>
        <dbReference type="PROSITE" id="PS51123"/>
    </source>
</evidence>
<keyword evidence="10" id="KW-0966">Cell projection</keyword>
<evidence type="ECO:0000256" key="5">
    <source>
        <dbReference type="ARBA" id="ARBA00022989"/>
    </source>
</evidence>
<evidence type="ECO:0000256" key="1">
    <source>
        <dbReference type="ARBA" id="ARBA00004162"/>
    </source>
</evidence>
<comment type="subcellular location">
    <subcellularLocation>
        <location evidence="1">Cell membrane</location>
        <topology evidence="1">Single-pass membrane protein</topology>
    </subcellularLocation>
</comment>
<keyword evidence="6 7" id="KW-0472">Membrane</keyword>
<evidence type="ECO:0000256" key="4">
    <source>
        <dbReference type="ARBA" id="ARBA00022692"/>
    </source>
</evidence>